<sequence>MCLDAEDCFQKLVLPACWFESSYVGAYHHLLTDGDALGLANCVICDYQHVSEPGVAQEYAYEHNINDEIVMSCADSNDCRDLLISSAEDVDVLGMSLYGSSLTEKIKELAGVSENSEINVQPLVNGKASLTLQTGALIYRR</sequence>
<comment type="caution">
    <text evidence="1">The sequence shown here is derived from an EMBL/GenBank/DDBJ whole genome shotgun (WGS) entry which is preliminary data.</text>
</comment>
<dbReference type="Proteomes" id="UP000234275">
    <property type="component" value="Unassembled WGS sequence"/>
</dbReference>
<gene>
    <name evidence="1" type="ORF">P170DRAFT_509447</name>
</gene>
<organism evidence="1 2">
    <name type="scientific">Aspergillus steynii IBT 23096</name>
    <dbReference type="NCBI Taxonomy" id="1392250"/>
    <lineage>
        <taxon>Eukaryota</taxon>
        <taxon>Fungi</taxon>
        <taxon>Dikarya</taxon>
        <taxon>Ascomycota</taxon>
        <taxon>Pezizomycotina</taxon>
        <taxon>Eurotiomycetes</taxon>
        <taxon>Eurotiomycetidae</taxon>
        <taxon>Eurotiales</taxon>
        <taxon>Aspergillaceae</taxon>
        <taxon>Aspergillus</taxon>
        <taxon>Aspergillus subgen. Circumdati</taxon>
    </lineage>
</organism>
<evidence type="ECO:0000313" key="1">
    <source>
        <dbReference type="EMBL" id="PLB48708.1"/>
    </source>
</evidence>
<dbReference type="RefSeq" id="XP_024704010.1">
    <property type="nucleotide sequence ID" value="XM_024854677.1"/>
</dbReference>
<evidence type="ECO:0000313" key="2">
    <source>
        <dbReference type="Proteomes" id="UP000234275"/>
    </source>
</evidence>
<proteinExistence type="predicted"/>
<reference evidence="1 2" key="1">
    <citation type="submission" date="2016-12" db="EMBL/GenBank/DDBJ databases">
        <title>The genomes of Aspergillus section Nigri reveals drivers in fungal speciation.</title>
        <authorList>
            <consortium name="DOE Joint Genome Institute"/>
            <person name="Vesth T.C."/>
            <person name="Nybo J."/>
            <person name="Theobald S."/>
            <person name="Brandl J."/>
            <person name="Frisvad J.C."/>
            <person name="Nielsen K.F."/>
            <person name="Lyhne E.K."/>
            <person name="Kogle M.E."/>
            <person name="Kuo A."/>
            <person name="Riley R."/>
            <person name="Clum A."/>
            <person name="Nolan M."/>
            <person name="Lipzen A."/>
            <person name="Salamov A."/>
            <person name="Henrissat B."/>
            <person name="Wiebenga A."/>
            <person name="De Vries R.P."/>
            <person name="Grigoriev I.V."/>
            <person name="Mortensen U.H."/>
            <person name="Andersen M.R."/>
            <person name="Baker S.E."/>
        </authorList>
    </citation>
    <scope>NUCLEOTIDE SEQUENCE [LARGE SCALE GENOMIC DNA]</scope>
    <source>
        <strain evidence="1 2">IBT 23096</strain>
    </source>
</reference>
<dbReference type="OrthoDB" id="958254at2759"/>
<name>A0A2I2G770_9EURO</name>
<dbReference type="EMBL" id="MSFO01000004">
    <property type="protein sequence ID" value="PLB48708.1"/>
    <property type="molecule type" value="Genomic_DNA"/>
</dbReference>
<dbReference type="VEuPathDB" id="FungiDB:P170DRAFT_509447"/>
<keyword evidence="2" id="KW-1185">Reference proteome</keyword>
<protein>
    <submittedName>
        <fullName evidence="1">Uncharacterized protein</fullName>
    </submittedName>
</protein>
<dbReference type="AlphaFoldDB" id="A0A2I2G770"/>
<dbReference type="GeneID" id="36562383"/>
<accession>A0A2I2G770</accession>